<feature type="transmembrane region" description="Helical" evidence="17">
    <location>
        <begin position="145"/>
        <end position="167"/>
    </location>
</feature>
<feature type="region of interest" description="Disordered" evidence="16">
    <location>
        <begin position="1"/>
        <end position="40"/>
    </location>
</feature>
<evidence type="ECO:0000256" key="13">
    <source>
        <dbReference type="ARBA" id="ARBA00023157"/>
    </source>
</evidence>
<evidence type="ECO:0000256" key="8">
    <source>
        <dbReference type="ARBA" id="ARBA00022692"/>
    </source>
</evidence>
<dbReference type="GO" id="GO:0000987">
    <property type="term" value="F:cis-regulatory region sequence-specific DNA binding"/>
    <property type="evidence" value="ECO:0007669"/>
    <property type="project" value="TreeGrafter"/>
</dbReference>
<evidence type="ECO:0000256" key="9">
    <source>
        <dbReference type="ARBA" id="ARBA00022949"/>
    </source>
</evidence>
<keyword evidence="7" id="KW-0597">Phosphoprotein</keyword>
<organism evidence="20 21">
    <name type="scientific">Patagioenas fasciata monilis</name>
    <dbReference type="NCBI Taxonomy" id="372326"/>
    <lineage>
        <taxon>Eukaryota</taxon>
        <taxon>Metazoa</taxon>
        <taxon>Chordata</taxon>
        <taxon>Craniata</taxon>
        <taxon>Vertebrata</taxon>
        <taxon>Euteleostomi</taxon>
        <taxon>Archelosauria</taxon>
        <taxon>Archosauria</taxon>
        <taxon>Dinosauria</taxon>
        <taxon>Saurischia</taxon>
        <taxon>Theropoda</taxon>
        <taxon>Coelurosauria</taxon>
        <taxon>Aves</taxon>
        <taxon>Neognathae</taxon>
        <taxon>Neoaves</taxon>
        <taxon>Columbimorphae</taxon>
        <taxon>Columbiformes</taxon>
        <taxon>Columbidae</taxon>
        <taxon>Patagioenas</taxon>
    </lineage>
</organism>
<evidence type="ECO:0000256" key="4">
    <source>
        <dbReference type="ARBA" id="ARBA00016772"/>
    </source>
</evidence>
<dbReference type="InterPro" id="IPR031176">
    <property type="entry name" value="ELL/occludin"/>
</dbReference>
<evidence type="ECO:0000313" key="21">
    <source>
        <dbReference type="Proteomes" id="UP000190648"/>
    </source>
</evidence>
<evidence type="ECO:0000256" key="14">
    <source>
        <dbReference type="PROSITE-ProRule" id="PRU00581"/>
    </source>
</evidence>
<evidence type="ECO:0000256" key="7">
    <source>
        <dbReference type="ARBA" id="ARBA00022553"/>
    </source>
</evidence>
<feature type="compositionally biased region" description="Basic residues" evidence="16">
    <location>
        <begin position="444"/>
        <end position="453"/>
    </location>
</feature>
<dbReference type="Pfam" id="PF01284">
    <property type="entry name" value="MARVEL"/>
    <property type="match status" value="1"/>
</dbReference>
<evidence type="ECO:0000256" key="11">
    <source>
        <dbReference type="ARBA" id="ARBA00023054"/>
    </source>
</evidence>
<dbReference type="OrthoDB" id="8867927at2759"/>
<keyword evidence="9" id="KW-0965">Cell junction</keyword>
<evidence type="ECO:0000256" key="3">
    <source>
        <dbReference type="ARBA" id="ARBA00009171"/>
    </source>
</evidence>
<dbReference type="AlphaFoldDB" id="A0A1V4KQE1"/>
<dbReference type="GO" id="GO:0042795">
    <property type="term" value="P:snRNA transcription by RNA polymerase II"/>
    <property type="evidence" value="ECO:0007669"/>
    <property type="project" value="TreeGrafter"/>
</dbReference>
<feature type="compositionally biased region" description="Pro residues" evidence="16">
    <location>
        <begin position="393"/>
        <end position="403"/>
    </location>
</feature>
<evidence type="ECO:0000256" key="1">
    <source>
        <dbReference type="ARBA" id="ARBA00004435"/>
    </source>
</evidence>
<evidence type="ECO:0000259" key="18">
    <source>
        <dbReference type="PROSITE" id="PS51225"/>
    </source>
</evidence>
<feature type="domain" description="MARVEL" evidence="18">
    <location>
        <begin position="138"/>
        <end position="338"/>
    </location>
</feature>
<name>A0A1V4KQE1_PATFA</name>
<dbReference type="PRINTS" id="PR01258">
    <property type="entry name" value="OCCLUDIN"/>
</dbReference>
<dbReference type="GO" id="GO:0005886">
    <property type="term" value="C:plasma membrane"/>
    <property type="evidence" value="ECO:0007669"/>
    <property type="project" value="UniProtKB-SubCell"/>
</dbReference>
<keyword evidence="6" id="KW-1003">Cell membrane</keyword>
<dbReference type="GO" id="GO:0008023">
    <property type="term" value="C:transcription elongation factor complex"/>
    <property type="evidence" value="ECO:0007669"/>
    <property type="project" value="TreeGrafter"/>
</dbReference>
<dbReference type="PANTHER" id="PTHR23288">
    <property type="entry name" value="OCCLUDIN AND RNA POLYMERASE II ELONGATION FACTOR ELL"/>
    <property type="match status" value="1"/>
</dbReference>
<evidence type="ECO:0000256" key="5">
    <source>
        <dbReference type="ARBA" id="ARBA00022427"/>
    </source>
</evidence>
<dbReference type="InterPro" id="IPR008253">
    <property type="entry name" value="Marvel"/>
</dbReference>
<proteinExistence type="inferred from homology"/>
<dbReference type="Proteomes" id="UP000190648">
    <property type="component" value="Unassembled WGS sequence"/>
</dbReference>
<comment type="subcellular location">
    <subcellularLocation>
        <location evidence="1">Cell junction</location>
        <location evidence="1">Tight junction</location>
    </subcellularLocation>
    <subcellularLocation>
        <location evidence="2">Cell membrane</location>
        <topology evidence="2">Multi-pass membrane protein</topology>
    </subcellularLocation>
</comment>
<dbReference type="GO" id="GO:0005923">
    <property type="term" value="C:bicellular tight junction"/>
    <property type="evidence" value="ECO:0007669"/>
    <property type="project" value="UniProtKB-SubCell"/>
</dbReference>
<dbReference type="GO" id="GO:0070830">
    <property type="term" value="P:bicellular tight junction assembly"/>
    <property type="evidence" value="ECO:0007669"/>
    <property type="project" value="InterPro"/>
</dbReference>
<comment type="similarity">
    <text evidence="3 15">Belongs to the ELL/occludin family.</text>
</comment>
<accession>A0A1V4KQE1</accession>
<dbReference type="PANTHER" id="PTHR23288:SF6">
    <property type="entry name" value="OCCLUDIN"/>
    <property type="match status" value="1"/>
</dbReference>
<keyword evidence="10 17" id="KW-1133">Transmembrane helix</keyword>
<dbReference type="Pfam" id="PF07303">
    <property type="entry name" value="Occludin_ELL"/>
    <property type="match status" value="1"/>
</dbReference>
<evidence type="ECO:0000256" key="16">
    <source>
        <dbReference type="SAM" id="MobiDB-lite"/>
    </source>
</evidence>
<keyword evidence="13" id="KW-1015">Disulfide bond</keyword>
<evidence type="ECO:0000256" key="17">
    <source>
        <dbReference type="SAM" id="Phobius"/>
    </source>
</evidence>
<feature type="compositionally biased region" description="Basic and acidic residues" evidence="16">
    <location>
        <begin position="432"/>
        <end position="441"/>
    </location>
</feature>
<feature type="transmembrane region" description="Helical" evidence="17">
    <location>
        <begin position="243"/>
        <end position="267"/>
    </location>
</feature>
<dbReference type="Gene3D" id="6.10.140.340">
    <property type="match status" value="1"/>
</dbReference>
<dbReference type="InterPro" id="IPR002958">
    <property type="entry name" value="Occludin"/>
</dbReference>
<evidence type="ECO:0000256" key="10">
    <source>
        <dbReference type="ARBA" id="ARBA00022989"/>
    </source>
</evidence>
<keyword evidence="5" id="KW-0796">Tight junction</keyword>
<keyword evidence="21" id="KW-1185">Reference proteome</keyword>
<dbReference type="PROSITE" id="PS51225">
    <property type="entry name" value="MARVEL"/>
    <property type="match status" value="1"/>
</dbReference>
<dbReference type="EMBL" id="LSYS01002182">
    <property type="protein sequence ID" value="OPJ86639.1"/>
    <property type="molecule type" value="Genomic_DNA"/>
</dbReference>
<reference evidence="20 21" key="1">
    <citation type="submission" date="2016-02" db="EMBL/GenBank/DDBJ databases">
        <title>Band-tailed pigeon sequencing and assembly.</title>
        <authorList>
            <person name="Soares A.E."/>
            <person name="Novak B.J."/>
            <person name="Rice E.S."/>
            <person name="O'Connell B."/>
            <person name="Chang D."/>
            <person name="Weber S."/>
            <person name="Shapiro B."/>
        </authorList>
    </citation>
    <scope>NUCLEOTIDE SEQUENCE [LARGE SCALE GENOMIC DNA]</scope>
    <source>
        <strain evidence="20">BTP2013</strain>
        <tissue evidence="20">Blood</tissue>
    </source>
</reference>
<feature type="compositionally biased region" description="Polar residues" evidence="16">
    <location>
        <begin position="414"/>
        <end position="431"/>
    </location>
</feature>
<evidence type="ECO:0000313" key="20">
    <source>
        <dbReference type="EMBL" id="OPJ86639.1"/>
    </source>
</evidence>
<feature type="transmembrane region" description="Helical" evidence="17">
    <location>
        <begin position="313"/>
        <end position="333"/>
    </location>
</feature>
<evidence type="ECO:0000256" key="2">
    <source>
        <dbReference type="ARBA" id="ARBA00004651"/>
    </source>
</evidence>
<feature type="compositionally biased region" description="Pro residues" evidence="16">
    <location>
        <begin position="20"/>
        <end position="30"/>
    </location>
</feature>
<protein>
    <recommendedName>
        <fullName evidence="4">Occludin</fullName>
    </recommendedName>
</protein>
<dbReference type="PROSITE" id="PS51980">
    <property type="entry name" value="OCEL"/>
    <property type="match status" value="1"/>
</dbReference>
<dbReference type="InterPro" id="IPR010844">
    <property type="entry name" value="Occludin_ELL"/>
</dbReference>
<sequence length="587" mass="65377">MSSRSRPGCGAGSRWRERPPGLPPRIPPLPGGGNRGRSPAARIGRRAAELGCHFKVNKEAEARAGRSAYGGTLGVSTSLGFSTMFSKKSYDGPPTGYGPSTAYGPPMGDYGYDYGARSPPPGSYYMEDVPQHFYKWTSPPGVVRILEAVVILLCVAAFACVASTLAWEYSYGGVYGNGLGVYYGSSYYGYGSSYGYGSYYSGVTNPRTANGFMMAMAVLCFLAQLGLFVTSVTKSSSSRSRRFYLVVIVVCAVLAFVMLIASIVYVVGVNPQAQMTGSYYYSPLLTMCNQIYSTGTYLNQYLYHYCIVDPQEAVAIVCGFLIVILLCLICFFAHKTRSKIWKYGKQNIYWDKVPVAQEGPNVEEWVKNVADGASVQDETATLAYSEKPTSPVTAPPYSPPSYSYPPQNGYYTAGTYSSRGDQPDRGTSTSPVEEKMREHPPKPSTRRGRRRRRNPELDESQYETDYTTAVESGDERDQDQWASLYPPISSDGARQKYKQEFDTDLKRYKQLCAEMDGVNDRINQLSKQLDSIPEDSPQYQDVAEEYNRLKDLKRSPDYQTKKLETKTLRNKLFHIKRMVSDYDKVRG</sequence>
<feature type="transmembrane region" description="Helical" evidence="17">
    <location>
        <begin position="211"/>
        <end position="231"/>
    </location>
</feature>
<keyword evidence="11" id="KW-0175">Coiled coil</keyword>
<gene>
    <name evidence="20" type="primary">OCLN</name>
    <name evidence="20" type="ORF">AV530_006768</name>
</gene>
<comment type="caution">
    <text evidence="20">The sequence shown here is derived from an EMBL/GenBank/DDBJ whole genome shotgun (WGS) entry which is preliminary data.</text>
</comment>
<feature type="region of interest" description="Disordered" evidence="16">
    <location>
        <begin position="383"/>
        <end position="495"/>
    </location>
</feature>
<dbReference type="SUPFAM" id="SSF144292">
    <property type="entry name" value="occludin/ELL-like"/>
    <property type="match status" value="1"/>
</dbReference>
<dbReference type="STRING" id="372326.A0A1V4KQE1"/>
<evidence type="ECO:0000256" key="6">
    <source>
        <dbReference type="ARBA" id="ARBA00022475"/>
    </source>
</evidence>
<keyword evidence="12 14" id="KW-0472">Membrane</keyword>
<feature type="domain" description="OCEL" evidence="19">
    <location>
        <begin position="479"/>
        <end position="587"/>
    </location>
</feature>
<dbReference type="GO" id="GO:0032968">
    <property type="term" value="P:positive regulation of transcription elongation by RNA polymerase II"/>
    <property type="evidence" value="ECO:0007669"/>
    <property type="project" value="TreeGrafter"/>
</dbReference>
<keyword evidence="8 14" id="KW-0812">Transmembrane</keyword>
<evidence type="ECO:0000256" key="15">
    <source>
        <dbReference type="PROSITE-ProRule" id="PRU01324"/>
    </source>
</evidence>
<evidence type="ECO:0000256" key="12">
    <source>
        <dbReference type="ARBA" id="ARBA00023136"/>
    </source>
</evidence>
<evidence type="ECO:0000259" key="19">
    <source>
        <dbReference type="PROSITE" id="PS51980"/>
    </source>
</evidence>